<evidence type="ECO:0000313" key="1">
    <source>
        <dbReference type="EMBL" id="KAF9646844.1"/>
    </source>
</evidence>
<sequence>MMLEVHKTAYASCSHNVHTFIFHHTLFQAPDLDPMAVWDLACTWQRSLVFLARGLCACSLAILYLIINLVLCSGHRTARTAQPSHPQESLGEKYTGSSPSSTAEEKSSVISETPLVGFESSFSAHCHPRFAKGQPLTLNPQESVHSLVIPKIVVQDFSAKDGLVRYKTPEYDLAHTLKRRRRLSWARVSVAFEDHLAVNT</sequence>
<comment type="caution">
    <text evidence="1">The sequence shown here is derived from an EMBL/GenBank/DDBJ whole genome shotgun (WGS) entry which is preliminary data.</text>
</comment>
<reference evidence="1" key="2">
    <citation type="journal article" date="2020" name="Nat. Commun.">
        <title>Large-scale genome sequencing of mycorrhizal fungi provides insights into the early evolution of symbiotic traits.</title>
        <authorList>
            <person name="Miyauchi S."/>
            <person name="Kiss E."/>
            <person name="Kuo A."/>
            <person name="Drula E."/>
            <person name="Kohler A."/>
            <person name="Sanchez-Garcia M."/>
            <person name="Morin E."/>
            <person name="Andreopoulos B."/>
            <person name="Barry K.W."/>
            <person name="Bonito G."/>
            <person name="Buee M."/>
            <person name="Carver A."/>
            <person name="Chen C."/>
            <person name="Cichocki N."/>
            <person name="Clum A."/>
            <person name="Culley D."/>
            <person name="Crous P.W."/>
            <person name="Fauchery L."/>
            <person name="Girlanda M."/>
            <person name="Hayes R.D."/>
            <person name="Keri Z."/>
            <person name="LaButti K."/>
            <person name="Lipzen A."/>
            <person name="Lombard V."/>
            <person name="Magnuson J."/>
            <person name="Maillard F."/>
            <person name="Murat C."/>
            <person name="Nolan M."/>
            <person name="Ohm R.A."/>
            <person name="Pangilinan J."/>
            <person name="Pereira M.F."/>
            <person name="Perotto S."/>
            <person name="Peter M."/>
            <person name="Pfister S."/>
            <person name="Riley R."/>
            <person name="Sitrit Y."/>
            <person name="Stielow J.B."/>
            <person name="Szollosi G."/>
            <person name="Zifcakova L."/>
            <person name="Stursova M."/>
            <person name="Spatafora J.W."/>
            <person name="Tedersoo L."/>
            <person name="Vaario L.M."/>
            <person name="Yamada A."/>
            <person name="Yan M."/>
            <person name="Wang P."/>
            <person name="Xu J."/>
            <person name="Bruns T."/>
            <person name="Baldrian P."/>
            <person name="Vilgalys R."/>
            <person name="Dunand C."/>
            <person name="Henrissat B."/>
            <person name="Grigoriev I.V."/>
            <person name="Hibbett D."/>
            <person name="Nagy L.G."/>
            <person name="Martin F.M."/>
        </authorList>
    </citation>
    <scope>NUCLEOTIDE SEQUENCE</scope>
    <source>
        <strain evidence="1">P2</strain>
    </source>
</reference>
<reference evidence="1" key="1">
    <citation type="submission" date="2019-10" db="EMBL/GenBank/DDBJ databases">
        <authorList>
            <consortium name="DOE Joint Genome Institute"/>
            <person name="Kuo A."/>
            <person name="Miyauchi S."/>
            <person name="Kiss E."/>
            <person name="Drula E."/>
            <person name="Kohler A."/>
            <person name="Sanchez-Garcia M."/>
            <person name="Andreopoulos B."/>
            <person name="Barry K.W."/>
            <person name="Bonito G."/>
            <person name="Buee M."/>
            <person name="Carver A."/>
            <person name="Chen C."/>
            <person name="Cichocki N."/>
            <person name="Clum A."/>
            <person name="Culley D."/>
            <person name="Crous P.W."/>
            <person name="Fauchery L."/>
            <person name="Girlanda M."/>
            <person name="Hayes R."/>
            <person name="Keri Z."/>
            <person name="Labutti K."/>
            <person name="Lipzen A."/>
            <person name="Lombard V."/>
            <person name="Magnuson J."/>
            <person name="Maillard F."/>
            <person name="Morin E."/>
            <person name="Murat C."/>
            <person name="Nolan M."/>
            <person name="Ohm R."/>
            <person name="Pangilinan J."/>
            <person name="Pereira M."/>
            <person name="Perotto S."/>
            <person name="Peter M."/>
            <person name="Riley R."/>
            <person name="Sitrit Y."/>
            <person name="Stielow B."/>
            <person name="Szollosi G."/>
            <person name="Zifcakova L."/>
            <person name="Stursova M."/>
            <person name="Spatafora J.W."/>
            <person name="Tedersoo L."/>
            <person name="Vaario L.-M."/>
            <person name="Yamada A."/>
            <person name="Yan M."/>
            <person name="Wang P."/>
            <person name="Xu J."/>
            <person name="Bruns T."/>
            <person name="Baldrian P."/>
            <person name="Vilgalys R."/>
            <person name="Henrissat B."/>
            <person name="Grigoriev I.V."/>
            <person name="Hibbett D."/>
            <person name="Nagy L.G."/>
            <person name="Martin F.M."/>
        </authorList>
    </citation>
    <scope>NUCLEOTIDE SEQUENCE</scope>
    <source>
        <strain evidence="1">P2</strain>
    </source>
</reference>
<organism evidence="1 2">
    <name type="scientific">Thelephora ganbajun</name>
    <name type="common">Ganba fungus</name>
    <dbReference type="NCBI Taxonomy" id="370292"/>
    <lineage>
        <taxon>Eukaryota</taxon>
        <taxon>Fungi</taxon>
        <taxon>Dikarya</taxon>
        <taxon>Basidiomycota</taxon>
        <taxon>Agaricomycotina</taxon>
        <taxon>Agaricomycetes</taxon>
        <taxon>Thelephorales</taxon>
        <taxon>Thelephoraceae</taxon>
        <taxon>Thelephora</taxon>
    </lineage>
</organism>
<gene>
    <name evidence="1" type="ORF">BDM02DRAFT_3188461</name>
</gene>
<protein>
    <submittedName>
        <fullName evidence="1">Uncharacterized protein</fullName>
    </submittedName>
</protein>
<dbReference type="Proteomes" id="UP000886501">
    <property type="component" value="Unassembled WGS sequence"/>
</dbReference>
<proteinExistence type="predicted"/>
<dbReference type="EMBL" id="MU118047">
    <property type="protein sequence ID" value="KAF9646844.1"/>
    <property type="molecule type" value="Genomic_DNA"/>
</dbReference>
<name>A0ACB6ZBF3_THEGA</name>
<accession>A0ACB6ZBF3</accession>
<evidence type="ECO:0000313" key="2">
    <source>
        <dbReference type="Proteomes" id="UP000886501"/>
    </source>
</evidence>
<keyword evidence="2" id="KW-1185">Reference proteome</keyword>